<evidence type="ECO:0000313" key="2">
    <source>
        <dbReference type="Proteomes" id="UP000827092"/>
    </source>
</evidence>
<dbReference type="Proteomes" id="UP000827092">
    <property type="component" value="Unassembled WGS sequence"/>
</dbReference>
<reference evidence="1 2" key="1">
    <citation type="journal article" date="2022" name="Nat. Ecol. Evol.">
        <title>A masculinizing supergene underlies an exaggerated male reproductive morph in a spider.</title>
        <authorList>
            <person name="Hendrickx F."/>
            <person name="De Corte Z."/>
            <person name="Sonet G."/>
            <person name="Van Belleghem S.M."/>
            <person name="Kostlbacher S."/>
            <person name="Vangestel C."/>
        </authorList>
    </citation>
    <scope>NUCLEOTIDE SEQUENCE [LARGE SCALE GENOMIC DNA]</scope>
    <source>
        <strain evidence="1">W744_W776</strain>
    </source>
</reference>
<name>A0AAV6TSU0_9ARAC</name>
<proteinExistence type="predicted"/>
<protein>
    <submittedName>
        <fullName evidence="1">Uncharacterized protein</fullName>
    </submittedName>
</protein>
<gene>
    <name evidence="1" type="ORF">JTE90_002492</name>
</gene>
<comment type="caution">
    <text evidence="1">The sequence shown here is derived from an EMBL/GenBank/DDBJ whole genome shotgun (WGS) entry which is preliminary data.</text>
</comment>
<keyword evidence="2" id="KW-1185">Reference proteome</keyword>
<dbReference type="AlphaFoldDB" id="A0AAV6TSU0"/>
<sequence length="90" mass="9927">MNDDEYYGNYPNEYIPLPMSGESNDAGFSPMSPVYPFNEEPFLITVDALDGDNAMSLPSTRPTSPAMPVCVVRPLFPLPECQSFSSDLDN</sequence>
<evidence type="ECO:0000313" key="1">
    <source>
        <dbReference type="EMBL" id="KAG8174970.1"/>
    </source>
</evidence>
<accession>A0AAV6TSU0</accession>
<dbReference type="EMBL" id="JAFNEN010001103">
    <property type="protein sequence ID" value="KAG8174970.1"/>
    <property type="molecule type" value="Genomic_DNA"/>
</dbReference>
<organism evidence="1 2">
    <name type="scientific">Oedothorax gibbosus</name>
    <dbReference type="NCBI Taxonomy" id="931172"/>
    <lineage>
        <taxon>Eukaryota</taxon>
        <taxon>Metazoa</taxon>
        <taxon>Ecdysozoa</taxon>
        <taxon>Arthropoda</taxon>
        <taxon>Chelicerata</taxon>
        <taxon>Arachnida</taxon>
        <taxon>Araneae</taxon>
        <taxon>Araneomorphae</taxon>
        <taxon>Entelegynae</taxon>
        <taxon>Araneoidea</taxon>
        <taxon>Linyphiidae</taxon>
        <taxon>Erigoninae</taxon>
        <taxon>Oedothorax</taxon>
    </lineage>
</organism>